<evidence type="ECO:0000256" key="5">
    <source>
        <dbReference type="ARBA" id="ARBA00023152"/>
    </source>
</evidence>
<dbReference type="AlphaFoldDB" id="A0A9W6D480"/>
<dbReference type="CDD" id="cd16011">
    <property type="entry name" value="iPGM_like"/>
    <property type="match status" value="1"/>
</dbReference>
<feature type="domain" description="Metalloenzyme" evidence="7">
    <location>
        <begin position="4"/>
        <end position="382"/>
    </location>
</feature>
<keyword evidence="8" id="KW-0808">Transferase</keyword>
<evidence type="ECO:0000256" key="3">
    <source>
        <dbReference type="ARBA" id="ARBA00004921"/>
    </source>
</evidence>
<dbReference type="InterPro" id="IPR004456">
    <property type="entry name" value="Pglycerate_mutase_ApgM"/>
</dbReference>
<dbReference type="InterPro" id="IPR017850">
    <property type="entry name" value="Alkaline_phosphatase_core_sf"/>
</dbReference>
<dbReference type="GO" id="GO:0006096">
    <property type="term" value="P:glycolytic process"/>
    <property type="evidence" value="ECO:0007669"/>
    <property type="project" value="UniProtKB-KW"/>
</dbReference>
<dbReference type="NCBIfam" id="TIGR00306">
    <property type="entry name" value="apgM"/>
    <property type="match status" value="1"/>
</dbReference>
<organism evidence="8 9">
    <name type="scientific">Desulforhabdus amnigena</name>
    <dbReference type="NCBI Taxonomy" id="40218"/>
    <lineage>
        <taxon>Bacteria</taxon>
        <taxon>Pseudomonadati</taxon>
        <taxon>Thermodesulfobacteriota</taxon>
        <taxon>Syntrophobacteria</taxon>
        <taxon>Syntrophobacterales</taxon>
        <taxon>Syntrophobacteraceae</taxon>
        <taxon>Desulforhabdus</taxon>
    </lineage>
</organism>
<dbReference type="InterPro" id="IPR042253">
    <property type="entry name" value="Pglycerate_mutase_ApgM_sf"/>
</dbReference>
<evidence type="ECO:0000259" key="7">
    <source>
        <dbReference type="Pfam" id="PF01676"/>
    </source>
</evidence>
<evidence type="ECO:0000256" key="6">
    <source>
        <dbReference type="ARBA" id="ARBA00023235"/>
    </source>
</evidence>
<reference evidence="8" key="1">
    <citation type="submission" date="2022-12" db="EMBL/GenBank/DDBJ databases">
        <title>Reference genome sequencing for broad-spectrum identification of bacterial and archaeal isolates by mass spectrometry.</title>
        <authorList>
            <person name="Sekiguchi Y."/>
            <person name="Tourlousse D.M."/>
        </authorList>
    </citation>
    <scope>NUCLEOTIDE SEQUENCE</scope>
    <source>
        <strain evidence="8">ASRB1</strain>
    </source>
</reference>
<dbReference type="Proteomes" id="UP001144372">
    <property type="component" value="Unassembled WGS sequence"/>
</dbReference>
<dbReference type="EMBL" id="BSDR01000001">
    <property type="protein sequence ID" value="GLI33867.1"/>
    <property type="molecule type" value="Genomic_DNA"/>
</dbReference>
<dbReference type="PIRSF" id="PIRSF006392">
    <property type="entry name" value="IPGAM_arch"/>
    <property type="match status" value="1"/>
</dbReference>
<sequence length="410" mass="43934">MDCKYIILVGDGMGDYPLDELGGKTPLEVARTPNMDRLMLKGRVGMAQTVPEGMEPGSDVANMSLLGYDPSVYHTGRAPLEAASMGIHLAPLDVAFRCNLVTLENDGTGIYRMLDYSAGHITTEEARQLIAALQKVVASGPLHLYPGVSYRHLLVWPGGREDLATTPPHDISGEPIAAYRKAYLSEPVLLEFIEQAAGILVDHPVNRKRVAEGKRPANAVWLWGQGKAPSMPSLKEKAGLTGAMISAVDLLKGLGVYAGLDPIAVPGATGYLDTNYAGKVDAALKSLETGQYVYVHIEAPDEASHEGSLAKKIEAIEAFDKNVVGPIVEGARAFSKVNLLVVTDHLTPICKRTHVADPVPFLFVEDLNHAAIQSGTADTFCERTAEAAGWRLSSGVELFAHFVGLDSKKS</sequence>
<dbReference type="SUPFAM" id="SSF53649">
    <property type="entry name" value="Alkaline phosphatase-like"/>
    <property type="match status" value="1"/>
</dbReference>
<evidence type="ECO:0000256" key="4">
    <source>
        <dbReference type="ARBA" id="ARBA00005524"/>
    </source>
</evidence>
<dbReference type="Gene3D" id="3.30.70.2130">
    <property type="entry name" value="Metalloenzyme domain"/>
    <property type="match status" value="1"/>
</dbReference>
<dbReference type="GO" id="GO:0046872">
    <property type="term" value="F:metal ion binding"/>
    <property type="evidence" value="ECO:0007669"/>
    <property type="project" value="InterPro"/>
</dbReference>
<dbReference type="Pfam" id="PF01676">
    <property type="entry name" value="Metalloenzyme"/>
    <property type="match status" value="1"/>
</dbReference>
<comment type="function">
    <text evidence="2">Catalyzes the interconversion of 2-phosphoglycerate and 3-phosphoglycerate.</text>
</comment>
<evidence type="ECO:0000313" key="9">
    <source>
        <dbReference type="Proteomes" id="UP001144372"/>
    </source>
</evidence>
<comment type="catalytic activity">
    <reaction evidence="1">
        <text>(2R)-2-phosphoglycerate = (2R)-3-phosphoglycerate</text>
        <dbReference type="Rhea" id="RHEA:15901"/>
        <dbReference type="ChEBI" id="CHEBI:58272"/>
        <dbReference type="ChEBI" id="CHEBI:58289"/>
        <dbReference type="EC" id="5.4.2.12"/>
    </reaction>
</comment>
<dbReference type="NCBIfam" id="TIGR02535">
    <property type="entry name" value="hyp_Hser_kinase"/>
    <property type="match status" value="1"/>
</dbReference>
<keyword evidence="8" id="KW-0418">Kinase</keyword>
<accession>A0A9W6D480</accession>
<dbReference type="PANTHER" id="PTHR31209">
    <property type="entry name" value="COFACTOR-INDEPENDENT PHOSPHOGLYCERATE MUTASE"/>
    <property type="match status" value="1"/>
</dbReference>
<dbReference type="Pfam" id="PF10143">
    <property type="entry name" value="PhosphMutase"/>
    <property type="match status" value="1"/>
</dbReference>
<dbReference type="Gene3D" id="3.40.720.10">
    <property type="entry name" value="Alkaline Phosphatase, subunit A"/>
    <property type="match status" value="1"/>
</dbReference>
<dbReference type="InterPro" id="IPR023665">
    <property type="entry name" value="ApgAM_prokaryotes"/>
</dbReference>
<keyword evidence="5" id="KW-0324">Glycolysis</keyword>
<proteinExistence type="inferred from homology"/>
<dbReference type="RefSeq" id="WP_281793116.1">
    <property type="nucleotide sequence ID" value="NZ_BSDR01000001.1"/>
</dbReference>
<comment type="pathway">
    <text evidence="3">Carbohydrate degradation.</text>
</comment>
<dbReference type="InterPro" id="IPR006124">
    <property type="entry name" value="Metalloenzyme"/>
</dbReference>
<evidence type="ECO:0000313" key="8">
    <source>
        <dbReference type="EMBL" id="GLI33867.1"/>
    </source>
</evidence>
<dbReference type="NCBIfam" id="NF003242">
    <property type="entry name" value="PRK04200.1"/>
    <property type="match status" value="1"/>
</dbReference>
<dbReference type="PANTHER" id="PTHR31209:SF4">
    <property type="entry name" value="2,3-BISPHOSPHOGLYCERATE-INDEPENDENT PHOSPHOGLYCERATE MUTASE"/>
    <property type="match status" value="1"/>
</dbReference>
<gene>
    <name evidence="8" type="ORF">DAMNIGENAA_13000</name>
</gene>
<evidence type="ECO:0000256" key="1">
    <source>
        <dbReference type="ARBA" id="ARBA00000370"/>
    </source>
</evidence>
<keyword evidence="9" id="KW-1185">Reference proteome</keyword>
<dbReference type="GO" id="GO:0004619">
    <property type="term" value="F:phosphoglycerate mutase activity"/>
    <property type="evidence" value="ECO:0007669"/>
    <property type="project" value="UniProtKB-EC"/>
</dbReference>
<dbReference type="GO" id="GO:0016301">
    <property type="term" value="F:kinase activity"/>
    <property type="evidence" value="ECO:0007669"/>
    <property type="project" value="UniProtKB-KW"/>
</dbReference>
<evidence type="ECO:0000256" key="2">
    <source>
        <dbReference type="ARBA" id="ARBA00002315"/>
    </source>
</evidence>
<comment type="caution">
    <text evidence="8">The sequence shown here is derived from an EMBL/GenBank/DDBJ whole genome shotgun (WGS) entry which is preliminary data.</text>
</comment>
<keyword evidence="6" id="KW-0413">Isomerase</keyword>
<comment type="similarity">
    <text evidence="4">Belongs to the BPG-independent phosphoglycerate mutase family. A-PGAM subfamily.</text>
</comment>
<protein>
    <submittedName>
        <fullName evidence="8">Homoserine kinase</fullName>
    </submittedName>
</protein>
<name>A0A9W6D480_9BACT</name>